<dbReference type="KEGG" id="kse:Ksed_23800"/>
<keyword evidence="1" id="KW-0472">Membrane</keyword>
<feature type="transmembrane region" description="Helical" evidence="1">
    <location>
        <begin position="98"/>
        <end position="115"/>
    </location>
</feature>
<keyword evidence="1" id="KW-0812">Transmembrane</keyword>
<evidence type="ECO:0000313" key="2">
    <source>
        <dbReference type="EMBL" id="ACV07350.1"/>
    </source>
</evidence>
<dbReference type="HOGENOM" id="CLU_145468_1_0_11"/>
<name>C7NF97_KYTSD</name>
<feature type="transmembrane region" description="Helical" evidence="1">
    <location>
        <begin position="37"/>
        <end position="58"/>
    </location>
</feature>
<organism evidence="2 3">
    <name type="scientific">Kytococcus sedentarius (strain ATCC 14392 / DSM 20547 / JCM 11482 / CCUG 33030 / NBRC 15357 / NCTC 11040 / CCM 314 / 541)</name>
    <name type="common">Micrococcus sedentarius</name>
    <dbReference type="NCBI Taxonomy" id="478801"/>
    <lineage>
        <taxon>Bacteria</taxon>
        <taxon>Bacillati</taxon>
        <taxon>Actinomycetota</taxon>
        <taxon>Actinomycetes</taxon>
        <taxon>Micrococcales</taxon>
        <taxon>Kytococcaceae</taxon>
        <taxon>Kytococcus</taxon>
    </lineage>
</organism>
<accession>C7NF97</accession>
<dbReference type="Proteomes" id="UP000006666">
    <property type="component" value="Chromosome"/>
</dbReference>
<sequence length="116" mass="12278">METLRGIVIVLHLAGFALLFGAWAVEALSRRDRMAPLMHWGMAVALASGLALAAPWGLSGDPNYMKIGIKLIVLLIIGALLGIGAARQRRDKPDPAPLFWSVGLLALANATIAVLV</sequence>
<dbReference type="eggNOG" id="ENOG5033ZJS">
    <property type="taxonomic scope" value="Bacteria"/>
</dbReference>
<dbReference type="RefSeq" id="WP_015780280.1">
    <property type="nucleotide sequence ID" value="NC_013169.1"/>
</dbReference>
<reference evidence="2 3" key="1">
    <citation type="journal article" date="2009" name="Stand. Genomic Sci.">
        <title>Complete genome sequence of Kytococcus sedentarius type strain (541).</title>
        <authorList>
            <person name="Sims D."/>
            <person name="Brettin T."/>
            <person name="Detter J.C."/>
            <person name="Han C."/>
            <person name="Lapidus A."/>
            <person name="Copeland A."/>
            <person name="Glavina Del Rio T."/>
            <person name="Nolan M."/>
            <person name="Chen F."/>
            <person name="Lucas S."/>
            <person name="Tice H."/>
            <person name="Cheng J.F."/>
            <person name="Bruce D."/>
            <person name="Goodwin L."/>
            <person name="Pitluck S."/>
            <person name="Ovchinnikova G."/>
            <person name="Pati A."/>
            <person name="Ivanova N."/>
            <person name="Mavrommatis K."/>
            <person name="Chen A."/>
            <person name="Palaniappan K."/>
            <person name="D'haeseleer P."/>
            <person name="Chain P."/>
            <person name="Bristow J."/>
            <person name="Eisen J.A."/>
            <person name="Markowitz V."/>
            <person name="Hugenholtz P."/>
            <person name="Schneider S."/>
            <person name="Goker M."/>
            <person name="Pukall R."/>
            <person name="Kyrpides N.C."/>
            <person name="Klenk H.P."/>
        </authorList>
    </citation>
    <scope>NUCLEOTIDE SEQUENCE [LARGE SCALE GENOMIC DNA]</scope>
    <source>
        <strain evidence="3">ATCC 14392 / DSM 20547 / JCM 11482 / CCUG 33030 / NBRC 15357 / NCTC 11040 / CCM 314 / 541</strain>
    </source>
</reference>
<dbReference type="EMBL" id="CP001686">
    <property type="protein sequence ID" value="ACV07350.1"/>
    <property type="molecule type" value="Genomic_DNA"/>
</dbReference>
<dbReference type="AlphaFoldDB" id="C7NF97"/>
<proteinExistence type="predicted"/>
<gene>
    <name evidence="2" type="ordered locus">Ksed_23800</name>
</gene>
<evidence type="ECO:0000256" key="1">
    <source>
        <dbReference type="SAM" id="Phobius"/>
    </source>
</evidence>
<keyword evidence="3" id="KW-1185">Reference proteome</keyword>
<dbReference type="STRING" id="478801.Ksed_23800"/>
<feature type="transmembrane region" description="Helical" evidence="1">
    <location>
        <begin position="64"/>
        <end position="86"/>
    </location>
</feature>
<feature type="transmembrane region" description="Helical" evidence="1">
    <location>
        <begin position="6"/>
        <end position="25"/>
    </location>
</feature>
<evidence type="ECO:0008006" key="4">
    <source>
        <dbReference type="Google" id="ProtNLM"/>
    </source>
</evidence>
<protein>
    <recommendedName>
        <fullName evidence="4">Fe-S protein</fullName>
    </recommendedName>
</protein>
<keyword evidence="1" id="KW-1133">Transmembrane helix</keyword>
<evidence type="ECO:0000313" key="3">
    <source>
        <dbReference type="Proteomes" id="UP000006666"/>
    </source>
</evidence>